<evidence type="ECO:0000313" key="7">
    <source>
        <dbReference type="Proteomes" id="UP000187406"/>
    </source>
</evidence>
<reference evidence="7" key="1">
    <citation type="submission" date="2016-04" db="EMBL/GenBank/DDBJ databases">
        <title>Cephalotus genome sequencing.</title>
        <authorList>
            <person name="Fukushima K."/>
            <person name="Hasebe M."/>
            <person name="Fang X."/>
        </authorList>
    </citation>
    <scope>NUCLEOTIDE SEQUENCE [LARGE SCALE GENOMIC DNA]</scope>
    <source>
        <strain evidence="7">cv. St1</strain>
    </source>
</reference>
<feature type="compositionally biased region" description="Basic and acidic residues" evidence="5">
    <location>
        <begin position="1"/>
        <end position="18"/>
    </location>
</feature>
<evidence type="ECO:0000256" key="5">
    <source>
        <dbReference type="SAM" id="MobiDB-lite"/>
    </source>
</evidence>
<dbReference type="InterPro" id="IPR009057">
    <property type="entry name" value="Homeodomain-like_sf"/>
</dbReference>
<dbReference type="EMBL" id="BDDD01002921">
    <property type="protein sequence ID" value="GAV83532.1"/>
    <property type="molecule type" value="Genomic_DNA"/>
</dbReference>
<feature type="region of interest" description="Disordered" evidence="5">
    <location>
        <begin position="1"/>
        <end position="31"/>
    </location>
</feature>
<comment type="subcellular location">
    <subcellularLocation>
        <location evidence="1">Nucleus</location>
    </subcellularLocation>
</comment>
<dbReference type="SUPFAM" id="SSF46689">
    <property type="entry name" value="Homeodomain-like"/>
    <property type="match status" value="1"/>
</dbReference>
<dbReference type="InterPro" id="IPR044841">
    <property type="entry name" value="LUX/BOA-like"/>
</dbReference>
<comment type="caution">
    <text evidence="6">The sequence shown here is derived from an EMBL/GenBank/DDBJ whole genome shotgun (WGS) entry which is preliminary data.</text>
</comment>
<name>A0A1Q3CTP1_CEPFO</name>
<sequence>MKRPNEGIEGKEDEKEMKISSGQSNLISEKPKVEVKEWKDYTKMSPRPKSSRPRVVWNADLHLKFTAALSALGDTKARPKSILKMMNEPHLTQRQVASHLQVSLYNYPLLIFLYIHHIQINFYAEVFLFKIG</sequence>
<dbReference type="OrthoDB" id="1743485at2759"/>
<proteinExistence type="predicted"/>
<keyword evidence="4" id="KW-0539">Nucleus</keyword>
<dbReference type="InterPro" id="IPR006447">
    <property type="entry name" value="Myb_dom_plants"/>
</dbReference>
<dbReference type="AlphaFoldDB" id="A0A1Q3CTP1"/>
<keyword evidence="3" id="KW-0804">Transcription</keyword>
<evidence type="ECO:0000256" key="4">
    <source>
        <dbReference type="ARBA" id="ARBA00023242"/>
    </source>
</evidence>
<gene>
    <name evidence="6" type="ORF">CFOL_v3_26979</name>
</gene>
<dbReference type="PANTHER" id="PTHR31442">
    <property type="entry name" value="HOMEODOMAIN-LIKE SUPERFAMILY PROTEIN-RELATED"/>
    <property type="match status" value="1"/>
</dbReference>
<keyword evidence="7" id="KW-1185">Reference proteome</keyword>
<dbReference type="STRING" id="3775.A0A1Q3CTP1"/>
<dbReference type="Proteomes" id="UP000187406">
    <property type="component" value="Unassembled WGS sequence"/>
</dbReference>
<keyword evidence="6" id="KW-0238">DNA-binding</keyword>
<dbReference type="PANTHER" id="PTHR31442:SF29">
    <property type="entry name" value="HOMEODOMAIN-LIKE SUPERFAMILY PROTEIN"/>
    <property type="match status" value="1"/>
</dbReference>
<dbReference type="Gene3D" id="1.10.10.60">
    <property type="entry name" value="Homeodomain-like"/>
    <property type="match status" value="1"/>
</dbReference>
<dbReference type="GO" id="GO:0005634">
    <property type="term" value="C:nucleus"/>
    <property type="evidence" value="ECO:0007669"/>
    <property type="project" value="UniProtKB-SubCell"/>
</dbReference>
<evidence type="ECO:0000256" key="1">
    <source>
        <dbReference type="ARBA" id="ARBA00004123"/>
    </source>
</evidence>
<dbReference type="NCBIfam" id="TIGR01557">
    <property type="entry name" value="myb_SHAQKYF"/>
    <property type="match status" value="1"/>
</dbReference>
<evidence type="ECO:0000256" key="2">
    <source>
        <dbReference type="ARBA" id="ARBA00023015"/>
    </source>
</evidence>
<dbReference type="InParanoid" id="A0A1Q3CTP1"/>
<keyword evidence="2" id="KW-0805">Transcription regulation</keyword>
<protein>
    <submittedName>
        <fullName evidence="6">Myb_DNA-binding domain-containing protein</fullName>
    </submittedName>
</protein>
<accession>A0A1Q3CTP1</accession>
<organism evidence="6 7">
    <name type="scientific">Cephalotus follicularis</name>
    <name type="common">Albany pitcher plant</name>
    <dbReference type="NCBI Taxonomy" id="3775"/>
    <lineage>
        <taxon>Eukaryota</taxon>
        <taxon>Viridiplantae</taxon>
        <taxon>Streptophyta</taxon>
        <taxon>Embryophyta</taxon>
        <taxon>Tracheophyta</taxon>
        <taxon>Spermatophyta</taxon>
        <taxon>Magnoliopsida</taxon>
        <taxon>eudicotyledons</taxon>
        <taxon>Gunneridae</taxon>
        <taxon>Pentapetalae</taxon>
        <taxon>rosids</taxon>
        <taxon>fabids</taxon>
        <taxon>Oxalidales</taxon>
        <taxon>Cephalotaceae</taxon>
        <taxon>Cephalotus</taxon>
    </lineage>
</organism>
<evidence type="ECO:0000256" key="3">
    <source>
        <dbReference type="ARBA" id="ARBA00023163"/>
    </source>
</evidence>
<dbReference type="GO" id="GO:0003700">
    <property type="term" value="F:DNA-binding transcription factor activity"/>
    <property type="evidence" value="ECO:0007669"/>
    <property type="project" value="InterPro"/>
</dbReference>
<dbReference type="GO" id="GO:0003677">
    <property type="term" value="F:DNA binding"/>
    <property type="evidence" value="ECO:0007669"/>
    <property type="project" value="UniProtKB-KW"/>
</dbReference>
<evidence type="ECO:0000313" key="6">
    <source>
        <dbReference type="EMBL" id="GAV83532.1"/>
    </source>
</evidence>